<proteinExistence type="predicted"/>
<reference evidence="2" key="1">
    <citation type="submission" date="2023-03" db="EMBL/GenBank/DDBJ databases">
        <authorList>
            <person name="Steffen K."/>
            <person name="Cardenas P."/>
        </authorList>
    </citation>
    <scope>NUCLEOTIDE SEQUENCE</scope>
</reference>
<protein>
    <submittedName>
        <fullName evidence="2">Uncharacterized protein</fullName>
    </submittedName>
</protein>
<dbReference type="AlphaFoldDB" id="A0AA35WYG8"/>
<accession>A0AA35WYG8</accession>
<feature type="region of interest" description="Disordered" evidence="1">
    <location>
        <begin position="1"/>
        <end position="32"/>
    </location>
</feature>
<feature type="compositionally biased region" description="Basic and acidic residues" evidence="1">
    <location>
        <begin position="113"/>
        <end position="122"/>
    </location>
</feature>
<organism evidence="2 3">
    <name type="scientific">Geodia barretti</name>
    <name type="common">Barrett's horny sponge</name>
    <dbReference type="NCBI Taxonomy" id="519541"/>
    <lineage>
        <taxon>Eukaryota</taxon>
        <taxon>Metazoa</taxon>
        <taxon>Porifera</taxon>
        <taxon>Demospongiae</taxon>
        <taxon>Heteroscleromorpha</taxon>
        <taxon>Tetractinellida</taxon>
        <taxon>Astrophorina</taxon>
        <taxon>Geodiidae</taxon>
        <taxon>Geodia</taxon>
    </lineage>
</organism>
<name>A0AA35WYG8_GEOBA</name>
<keyword evidence="3" id="KW-1185">Reference proteome</keyword>
<dbReference type="Proteomes" id="UP001174909">
    <property type="component" value="Unassembled WGS sequence"/>
</dbReference>
<sequence length="589" mass="65356">MEDYDTADDRDFAQDPVSTQGSDDDYHSGSISSGRQISAATLDTVKEVLLWSLSSPLVSVVLLDQRRRTQPEVHSDNLLKKWSMTACPCVSMRVSRVQEGMLVVGGPYTRRDIFKPVPHDEPPPEPLENLPQPSPEETDSSQPLPPDPTPPQSQHPEVSPLQLQENYPPSPPPPPPPLLSSEIEEKVSTPLKKRQYLDPPGPPLSAVGDLKVDAKKASSVTISWSAPFSLDVTGVDPDIWEKTNVTFMTSSDPTSEFCSSWRVTPDVVDDRVIEEPPSPEGPVVTYQLRADNRYSFLVSLPNTTDEVAPPRINFTTYDVQSAAANTTKGTNNKINLTGEFIKDTTAQGCFVVLQCEYGNPDVFRVVLLPDDSSTSVESTIHDILSSTYNMLVYDLEEDELRSRHPAVEQSTNVTVMGNGPIADAESQFLNNGSLDVNGVTVNVRCEFKEGIEGASCVLVYREYGNKTLVVEEYPQNTVFPVTLTIDGDLFILWKQIVNCYWSVSYCCIVYHRCHLGCSCTDFVEEGVQPPIPEDTRVQYTEIDTRTTHKMARSPYADLGPLPTNRPKPPKIETKTQGPYVEFYLLPLLL</sequence>
<gene>
    <name evidence="2" type="ORF">GBAR_LOCUS21502</name>
</gene>
<feature type="region of interest" description="Disordered" evidence="1">
    <location>
        <begin position="113"/>
        <end position="181"/>
    </location>
</feature>
<evidence type="ECO:0000313" key="3">
    <source>
        <dbReference type="Proteomes" id="UP001174909"/>
    </source>
</evidence>
<dbReference type="EMBL" id="CASHTH010003000">
    <property type="protein sequence ID" value="CAI8038558.1"/>
    <property type="molecule type" value="Genomic_DNA"/>
</dbReference>
<feature type="compositionally biased region" description="Pro residues" evidence="1">
    <location>
        <begin position="143"/>
        <end position="153"/>
    </location>
</feature>
<feature type="compositionally biased region" description="Pro residues" evidence="1">
    <location>
        <begin position="168"/>
        <end position="178"/>
    </location>
</feature>
<evidence type="ECO:0000256" key="1">
    <source>
        <dbReference type="SAM" id="MobiDB-lite"/>
    </source>
</evidence>
<evidence type="ECO:0000313" key="2">
    <source>
        <dbReference type="EMBL" id="CAI8038558.1"/>
    </source>
</evidence>
<comment type="caution">
    <text evidence="2">The sequence shown here is derived from an EMBL/GenBank/DDBJ whole genome shotgun (WGS) entry which is preliminary data.</text>
</comment>